<dbReference type="OrthoDB" id="84364at2157"/>
<keyword evidence="3" id="KW-1185">Reference proteome</keyword>
<dbReference type="GeneID" id="28489255"/>
<dbReference type="AlphaFoldDB" id="A0A126QZG9"/>
<reference evidence="2" key="4">
    <citation type="submission" date="2016-10" db="EMBL/GenBank/DDBJ databases">
        <authorList>
            <person name="de Groot N.N."/>
        </authorList>
    </citation>
    <scope>NUCLEOTIDE SEQUENCE [LARGE SCALE GENOMIC DNA]</scope>
    <source>
        <strain evidence="2">DSM 16632</strain>
    </source>
</reference>
<accession>A0A126QZG9</accession>
<dbReference type="EMBL" id="FOTL01000008">
    <property type="protein sequence ID" value="SFL37515.1"/>
    <property type="molecule type" value="Genomic_DNA"/>
</dbReference>
<dbReference type="KEGG" id="mol:YLM1_0956"/>
<dbReference type="NCBIfam" id="TIGR04165">
    <property type="entry name" value="methano_modCys"/>
    <property type="match status" value="1"/>
</dbReference>
<reference evidence="3" key="2">
    <citation type="submission" date="2016-02" db="EMBL/GenBank/DDBJ databases">
        <title>The draft genome sequence of the rumen methanogen Methanobrevibacter olleyae YLM1.</title>
        <authorList>
            <consortium name="New Zealand Agricultural Greenhouse Gas Research Centre/Pastoral Greenhouse Gas Research Consortium"/>
            <person name="Kelly W.J."/>
            <person name="Li D."/>
            <person name="Lambie S.C."/>
            <person name="Attwood G.T."/>
            <person name="Altermann E."/>
            <person name="Leahy S.C."/>
        </authorList>
    </citation>
    <scope>NUCLEOTIDE SEQUENCE [LARGE SCALE GENOMIC DNA]</scope>
    <source>
        <strain evidence="3">YLM1</strain>
    </source>
</reference>
<sequence>MKFEDLIAKCPKCGSTDKTAHRRFIDNHHAHAELKEFKCDNCGYVFETGKDYEDSEEKTIKKDIITELNKKL</sequence>
<reference evidence="1 3" key="1">
    <citation type="journal article" date="2016" name="Genome Announc.">
        <title>Draft Genome Sequence of the Rumen Methanogen Methanobrevibacter olleyae YLM1.</title>
        <authorList>
            <person name="Kelly W.J."/>
            <person name="Li D."/>
            <person name="Lambie S.C."/>
            <person name="Cox F."/>
            <person name="Attwood G.T."/>
            <person name="Altermann E."/>
            <person name="Leahy S.C."/>
        </authorList>
    </citation>
    <scope>NUCLEOTIDE SEQUENCE [LARGE SCALE GENOMIC DNA]</scope>
    <source>
        <strain evidence="1 3">YLM1</strain>
    </source>
</reference>
<organism evidence="1 3">
    <name type="scientific">Methanobrevibacter olleyae</name>
    <dbReference type="NCBI Taxonomy" id="294671"/>
    <lineage>
        <taxon>Archaea</taxon>
        <taxon>Methanobacteriati</taxon>
        <taxon>Methanobacteriota</taxon>
        <taxon>Methanomada group</taxon>
        <taxon>Methanobacteria</taxon>
        <taxon>Methanobacteriales</taxon>
        <taxon>Methanobacteriaceae</taxon>
        <taxon>Methanobrevibacter</taxon>
    </lineage>
</organism>
<evidence type="ECO:0000313" key="3">
    <source>
        <dbReference type="Proteomes" id="UP000066376"/>
    </source>
</evidence>
<name>A0A126QZG9_METOL</name>
<evidence type="ECO:0000313" key="4">
    <source>
        <dbReference type="Proteomes" id="UP000183442"/>
    </source>
</evidence>
<reference evidence="4" key="3">
    <citation type="submission" date="2016-10" db="EMBL/GenBank/DDBJ databases">
        <authorList>
            <person name="Varghese N."/>
        </authorList>
    </citation>
    <scope>NUCLEOTIDE SEQUENCE [LARGE SCALE GENOMIC DNA]</scope>
    <source>
        <strain evidence="4">DSM 16632</strain>
    </source>
</reference>
<dbReference type="RefSeq" id="WP_067146819.1">
    <property type="nucleotide sequence ID" value="NZ_CP014265.1"/>
</dbReference>
<evidence type="ECO:0000313" key="2">
    <source>
        <dbReference type="EMBL" id="SFL37515.1"/>
    </source>
</evidence>
<evidence type="ECO:0000313" key="1">
    <source>
        <dbReference type="EMBL" id="AMK15513.1"/>
    </source>
</evidence>
<dbReference type="Proteomes" id="UP000183442">
    <property type="component" value="Unassembled WGS sequence"/>
</dbReference>
<gene>
    <name evidence="2" type="ORF">SAMN02910297_00719</name>
    <name evidence="1" type="ORF">YLM1_0956</name>
</gene>
<dbReference type="Proteomes" id="UP000066376">
    <property type="component" value="Chromosome"/>
</dbReference>
<proteinExistence type="predicted"/>
<dbReference type="Gene3D" id="3.30.160.60">
    <property type="entry name" value="Classic Zinc Finger"/>
    <property type="match status" value="1"/>
</dbReference>
<dbReference type="InterPro" id="IPR026493">
    <property type="entry name" value="Cys-rich_pep"/>
</dbReference>
<dbReference type="PATRIC" id="fig|294671.3.peg.1003"/>
<dbReference type="EMBL" id="CP014265">
    <property type="protein sequence ID" value="AMK15513.1"/>
    <property type="molecule type" value="Genomic_DNA"/>
</dbReference>
<protein>
    <submittedName>
        <fullName evidence="2">Cys-rich peptide, TIGR04165 family</fullName>
    </submittedName>
</protein>